<name>Q1ISD0_KORVE</name>
<dbReference type="STRING" id="204669.Acid345_1218"/>
<dbReference type="InterPro" id="IPR037682">
    <property type="entry name" value="TonB_C"/>
</dbReference>
<dbReference type="eggNOG" id="COG0810">
    <property type="taxonomic scope" value="Bacteria"/>
</dbReference>
<reference evidence="3 4" key="1">
    <citation type="journal article" date="2009" name="Appl. Environ. Microbiol.">
        <title>Three genomes from the phylum Acidobacteria provide insight into the lifestyles of these microorganisms in soils.</title>
        <authorList>
            <person name="Ward N.L."/>
            <person name="Challacombe J.F."/>
            <person name="Janssen P.H."/>
            <person name="Henrissat B."/>
            <person name="Coutinho P.M."/>
            <person name="Wu M."/>
            <person name="Xie G."/>
            <person name="Haft D.H."/>
            <person name="Sait M."/>
            <person name="Badger J."/>
            <person name="Barabote R.D."/>
            <person name="Bradley B."/>
            <person name="Brettin T.S."/>
            <person name="Brinkac L.M."/>
            <person name="Bruce D."/>
            <person name="Creasy T."/>
            <person name="Daugherty S.C."/>
            <person name="Davidsen T.M."/>
            <person name="DeBoy R.T."/>
            <person name="Detter J.C."/>
            <person name="Dodson R.J."/>
            <person name="Durkin A.S."/>
            <person name="Ganapathy A."/>
            <person name="Gwinn-Giglio M."/>
            <person name="Han C.S."/>
            <person name="Khouri H."/>
            <person name="Kiss H."/>
            <person name="Kothari S.P."/>
            <person name="Madupu R."/>
            <person name="Nelson K.E."/>
            <person name="Nelson W.C."/>
            <person name="Paulsen I."/>
            <person name="Penn K."/>
            <person name="Ren Q."/>
            <person name="Rosovitz M.J."/>
            <person name="Selengut J.D."/>
            <person name="Shrivastava S."/>
            <person name="Sullivan S.A."/>
            <person name="Tapia R."/>
            <person name="Thompson L.S."/>
            <person name="Watkins K.L."/>
            <person name="Yang Q."/>
            <person name="Yu C."/>
            <person name="Zafar N."/>
            <person name="Zhou L."/>
            <person name="Kuske C.R."/>
        </authorList>
    </citation>
    <scope>NUCLEOTIDE SEQUENCE [LARGE SCALE GENOMIC DNA]</scope>
    <source>
        <strain evidence="3 4">Ellin345</strain>
    </source>
</reference>
<dbReference type="GO" id="GO:0055085">
    <property type="term" value="P:transmembrane transport"/>
    <property type="evidence" value="ECO:0007669"/>
    <property type="project" value="InterPro"/>
</dbReference>
<evidence type="ECO:0000313" key="4">
    <source>
        <dbReference type="Proteomes" id="UP000002432"/>
    </source>
</evidence>
<dbReference type="Proteomes" id="UP000002432">
    <property type="component" value="Chromosome"/>
</dbReference>
<feature type="chain" id="PRO_5004191205" evidence="1">
    <location>
        <begin position="20"/>
        <end position="233"/>
    </location>
</feature>
<feature type="signal peptide" evidence="1">
    <location>
        <begin position="1"/>
        <end position="19"/>
    </location>
</feature>
<dbReference type="EnsemblBacteria" id="ABF40220">
    <property type="protein sequence ID" value="ABF40220"/>
    <property type="gene ID" value="Acid345_1218"/>
</dbReference>
<dbReference type="OrthoDB" id="120873at2"/>
<proteinExistence type="predicted"/>
<dbReference type="RefSeq" id="WP_011522022.1">
    <property type="nucleotide sequence ID" value="NC_008009.1"/>
</dbReference>
<keyword evidence="4" id="KW-1185">Reference proteome</keyword>
<dbReference type="AlphaFoldDB" id="Q1ISD0"/>
<gene>
    <name evidence="3" type="ordered locus">Acid345_1218</name>
</gene>
<evidence type="ECO:0000313" key="3">
    <source>
        <dbReference type="EMBL" id="ABF40220.1"/>
    </source>
</evidence>
<protein>
    <submittedName>
        <fullName evidence="3">TonB-like protein</fullName>
    </submittedName>
</protein>
<dbReference type="Gene3D" id="3.30.1150.10">
    <property type="match status" value="1"/>
</dbReference>
<evidence type="ECO:0000256" key="1">
    <source>
        <dbReference type="SAM" id="SignalP"/>
    </source>
</evidence>
<accession>Q1ISD0</accession>
<dbReference type="PROSITE" id="PS51257">
    <property type="entry name" value="PROKAR_LIPOPROTEIN"/>
    <property type="match status" value="1"/>
</dbReference>
<evidence type="ECO:0000259" key="2">
    <source>
        <dbReference type="PROSITE" id="PS52015"/>
    </source>
</evidence>
<feature type="domain" description="TonB C-terminal" evidence="2">
    <location>
        <begin position="34"/>
        <end position="132"/>
    </location>
</feature>
<organism evidence="3 4">
    <name type="scientific">Koribacter versatilis (strain Ellin345)</name>
    <dbReference type="NCBI Taxonomy" id="204669"/>
    <lineage>
        <taxon>Bacteria</taxon>
        <taxon>Pseudomonadati</taxon>
        <taxon>Acidobacteriota</taxon>
        <taxon>Terriglobia</taxon>
        <taxon>Terriglobales</taxon>
        <taxon>Candidatus Korobacteraceae</taxon>
        <taxon>Candidatus Korobacter</taxon>
    </lineage>
</organism>
<dbReference type="KEGG" id="aba:Acid345_1218"/>
<dbReference type="PROSITE" id="PS52015">
    <property type="entry name" value="TONB_CTD"/>
    <property type="match status" value="1"/>
</dbReference>
<sequence>MLRTASLLGFTLCACGALAQLPDLPKNVPGAVTMQRLNEAPTKTVKPVYPDVALQKWIQGTVTLDVVISADGKAEQIGCDSYCQIFPREMGEAAADAVKQWTWNPVLVKGKAARVKTRVAVQFALDEHSPPVAVCNIVRDPKTYVGKVMNVVGMVKREHGIKVLVSSECNGALEVDDDNALTPPQKDAKYAAMEQVVAAGSGEVTVRGLVRDENRPGAYPGYRVILERVLKVK</sequence>
<dbReference type="SUPFAM" id="SSF74653">
    <property type="entry name" value="TolA/TonB C-terminal domain"/>
    <property type="match status" value="1"/>
</dbReference>
<dbReference type="EMBL" id="CP000360">
    <property type="protein sequence ID" value="ABF40220.1"/>
    <property type="molecule type" value="Genomic_DNA"/>
</dbReference>
<dbReference type="Pfam" id="PF03544">
    <property type="entry name" value="TonB_C"/>
    <property type="match status" value="1"/>
</dbReference>
<dbReference type="HOGENOM" id="CLU_1188720_0_0_0"/>
<keyword evidence="1" id="KW-0732">Signal</keyword>